<dbReference type="InterPro" id="IPR013783">
    <property type="entry name" value="Ig-like_fold"/>
</dbReference>
<dbReference type="InterPro" id="IPR032675">
    <property type="entry name" value="LRR_dom_sf"/>
</dbReference>
<dbReference type="GO" id="GO:0005737">
    <property type="term" value="C:cytoplasm"/>
    <property type="evidence" value="ECO:0007669"/>
    <property type="project" value="TreeGrafter"/>
</dbReference>
<dbReference type="Pfam" id="PF00560">
    <property type="entry name" value="LRR_1"/>
    <property type="match status" value="1"/>
</dbReference>
<dbReference type="Proteomes" id="UP000189670">
    <property type="component" value="Unassembled WGS sequence"/>
</dbReference>
<dbReference type="Gene3D" id="3.80.10.10">
    <property type="entry name" value="Ribonuclease Inhibitor"/>
    <property type="match status" value="3"/>
</dbReference>
<evidence type="ECO:0000256" key="1">
    <source>
        <dbReference type="ARBA" id="ARBA00022614"/>
    </source>
</evidence>
<dbReference type="InterPro" id="IPR003591">
    <property type="entry name" value="Leu-rich_rpt_typical-subtyp"/>
</dbReference>
<protein>
    <recommendedName>
        <fullName evidence="5">Leucine-rich repeat-containing protein</fullName>
    </recommendedName>
</protein>
<dbReference type="SUPFAM" id="SSF52058">
    <property type="entry name" value="L domain-like"/>
    <property type="match status" value="1"/>
</dbReference>
<evidence type="ECO:0008006" key="5">
    <source>
        <dbReference type="Google" id="ProtNLM"/>
    </source>
</evidence>
<comment type="caution">
    <text evidence="3">The sequence shown here is derived from an EMBL/GenBank/DDBJ whole genome shotgun (WGS) entry which is preliminary data.</text>
</comment>
<evidence type="ECO:0000313" key="4">
    <source>
        <dbReference type="Proteomes" id="UP000189670"/>
    </source>
</evidence>
<evidence type="ECO:0000313" key="3">
    <source>
        <dbReference type="EMBL" id="ETR69071.1"/>
    </source>
</evidence>
<dbReference type="PRINTS" id="PR00019">
    <property type="entry name" value="LEURICHRPT"/>
</dbReference>
<dbReference type="InterPro" id="IPR050216">
    <property type="entry name" value="LRR_domain-containing"/>
</dbReference>
<sequence length="572" mass="65330">MVNFLSGNGGAKAKQVSLIFDYIPSNIQTTPQNQTIIQNLSYNLDVSYAEKCEKGWNCSQKTKIILRWNHPDTTDGLKKYTIYRNDEIYKTLPVSSQTSADSPIIWYDTNTFQWNQPDPTVHWGQQYCYKVRASYMDEDDAGLSEPLCISVGQRVFTLPDSPDDFSYDTYYENNWYELDVKDQAKIEKVTIHYQWNALENPTPCSFECISPNQQMWFINDAGDSNGFYEKTTPIFSTSPVTGKWYFYLGNFATGNGGAKVKQVSITFDYIPPYLESEKEALVELYYAHGGSFWFNQTYAWIHWNLESPCDFIGVECGTNNRVVEIDLREFGLRIIPDSIKNLTDLNKMKLSSNQLKTISSEIGQLKQLEVLDLSDNPLTDLPDEIFSLTNLKNLNLSHVSLRQLSSEIKNLYNLKTLDISFNQLEEIPPEISILTHITYLNIAYNQLTDIPPEMALLSHLVDLNISYNQITAIPSEIGLLTHLSVFNVSHNQLTTIPSEIGRLTNLNAFHLSDNQLQELPPEIGHLKKLHTIDISSNKLKYLPSEIYNLTMLNQPFNASDNLLTEISSEIEN</sequence>
<dbReference type="Pfam" id="PF13855">
    <property type="entry name" value="LRR_8"/>
    <property type="match status" value="2"/>
</dbReference>
<dbReference type="InterPro" id="IPR001611">
    <property type="entry name" value="Leu-rich_rpt"/>
</dbReference>
<proteinExistence type="predicted"/>
<organism evidence="3 4">
    <name type="scientific">Candidatus Magnetoglobus multicellularis str. Araruama</name>
    <dbReference type="NCBI Taxonomy" id="890399"/>
    <lineage>
        <taxon>Bacteria</taxon>
        <taxon>Pseudomonadati</taxon>
        <taxon>Thermodesulfobacteriota</taxon>
        <taxon>Desulfobacteria</taxon>
        <taxon>Desulfobacterales</taxon>
        <taxon>Desulfobacteraceae</taxon>
        <taxon>Candidatus Magnetoglobus</taxon>
    </lineage>
</organism>
<dbReference type="FunFam" id="3.80.10.10:FF:000041">
    <property type="entry name" value="LRR receptor-like serine/threonine-protein kinase ERECTA"/>
    <property type="match status" value="1"/>
</dbReference>
<reference evidence="4" key="1">
    <citation type="submission" date="2012-11" db="EMBL/GenBank/DDBJ databases">
        <authorList>
            <person name="Lucero-Rivera Y.E."/>
            <person name="Tovar-Ramirez D."/>
        </authorList>
    </citation>
    <scope>NUCLEOTIDE SEQUENCE [LARGE SCALE GENOMIC DNA]</scope>
    <source>
        <strain evidence="4">Araruama</strain>
    </source>
</reference>
<keyword evidence="2" id="KW-0677">Repeat</keyword>
<dbReference type="EMBL" id="ATBP01000747">
    <property type="protein sequence ID" value="ETR69071.1"/>
    <property type="molecule type" value="Genomic_DNA"/>
</dbReference>
<dbReference type="PANTHER" id="PTHR48051">
    <property type="match status" value="1"/>
</dbReference>
<gene>
    <name evidence="3" type="ORF">OMM_04177</name>
</gene>
<dbReference type="AlphaFoldDB" id="A0A1V1P2N5"/>
<keyword evidence="1" id="KW-0433">Leucine-rich repeat</keyword>
<name>A0A1V1P2N5_9BACT</name>
<dbReference type="SMART" id="SM00364">
    <property type="entry name" value="LRR_BAC"/>
    <property type="match status" value="6"/>
</dbReference>
<dbReference type="Gene3D" id="2.60.40.10">
    <property type="entry name" value="Immunoglobulins"/>
    <property type="match status" value="1"/>
</dbReference>
<accession>A0A1V1P2N5</accession>
<dbReference type="PROSITE" id="PS51450">
    <property type="entry name" value="LRR"/>
    <property type="match status" value="4"/>
</dbReference>
<dbReference type="SMART" id="SM00369">
    <property type="entry name" value="LRR_TYP"/>
    <property type="match status" value="8"/>
</dbReference>
<dbReference type="PANTHER" id="PTHR48051:SF1">
    <property type="entry name" value="RAS SUPPRESSOR PROTEIN 1"/>
    <property type="match status" value="1"/>
</dbReference>
<evidence type="ECO:0000256" key="2">
    <source>
        <dbReference type="ARBA" id="ARBA00022737"/>
    </source>
</evidence>